<comment type="caution">
    <text evidence="1">The sequence shown here is derived from an EMBL/GenBank/DDBJ whole genome shotgun (WGS) entry which is preliminary data.</text>
</comment>
<proteinExistence type="predicted"/>
<evidence type="ECO:0000313" key="1">
    <source>
        <dbReference type="EMBL" id="SEN49340.1"/>
    </source>
</evidence>
<organism evidence="1 2">
    <name type="scientific">Terribacillus saccharophilus</name>
    <dbReference type="NCBI Taxonomy" id="361277"/>
    <lineage>
        <taxon>Bacteria</taxon>
        <taxon>Bacillati</taxon>
        <taxon>Bacillota</taxon>
        <taxon>Bacilli</taxon>
        <taxon>Bacillales</taxon>
        <taxon>Bacillaceae</taxon>
        <taxon>Terribacillus</taxon>
    </lineage>
</organism>
<dbReference type="RefSeq" id="WP_318250102.1">
    <property type="nucleotide sequence ID" value="NZ_FOCD01000002.1"/>
</dbReference>
<protein>
    <recommendedName>
        <fullName evidence="3">Acetylglutamate kinase</fullName>
    </recommendedName>
</protein>
<dbReference type="Proteomes" id="UP000199735">
    <property type="component" value="Unassembled WGS sequence"/>
</dbReference>
<dbReference type="EMBL" id="FOCD01000002">
    <property type="protein sequence ID" value="SEN49340.1"/>
    <property type="molecule type" value="Genomic_DNA"/>
</dbReference>
<evidence type="ECO:0000313" key="2">
    <source>
        <dbReference type="Proteomes" id="UP000199735"/>
    </source>
</evidence>
<gene>
    <name evidence="1" type="ORF">SAMN04489762_2383</name>
</gene>
<name>A0AAX2EH60_9BACI</name>
<evidence type="ECO:0008006" key="3">
    <source>
        <dbReference type="Google" id="ProtNLM"/>
    </source>
</evidence>
<accession>A0AAX2EH60</accession>
<dbReference type="AlphaFoldDB" id="A0AAX2EH60"/>
<sequence>MYYRGFPNNVTNHNTYISPEDAYLRQQNYNYNPSLGYVQHNNQPKKCVTQREVELMRNERSLWEEHVAWTRMAIISLTFNLPDVNFVLARLLKNAEDMGNMFRPIYGDNAANMYAALIKEHLLIAADLVKAAIAGDTQAANEAERKWYENADKIAVFLNSINPFLSVEQVRQMFYQHLALTKQEAVYMINKDYEKDIAIYDQIEKQAREMADMISDAMIKLYPVLRG</sequence>
<reference evidence="1 2" key="1">
    <citation type="submission" date="2016-10" db="EMBL/GenBank/DDBJ databases">
        <authorList>
            <person name="Varghese N."/>
            <person name="Submissions S."/>
        </authorList>
    </citation>
    <scope>NUCLEOTIDE SEQUENCE [LARGE SCALE GENOMIC DNA]</scope>
    <source>
        <strain evidence="1 2">DSM 21619</strain>
    </source>
</reference>